<dbReference type="RefSeq" id="WP_026980447.1">
    <property type="nucleotide sequence ID" value="NZ_AUCZ01000009.1"/>
</dbReference>
<comment type="caution">
    <text evidence="2">The sequence shown here is derived from an EMBL/GenBank/DDBJ whole genome shotgun (WGS) entry which is preliminary data.</text>
</comment>
<sequence>MEATFNINLSSRNTLLKFLENYSLEQLNKVPEGFSNNLIWNIGHIVVVQQMLVYNLSGLPMLVSTEMVEKYKKGTKPEAPVLQEEAEQLKALLYATLEQTKRDFSEDVFKNYTAFTTMSGFHIRNAQEAMEFNNYHEGVHTGIMMRIAKFL</sequence>
<accession>A0A0A2MAC0</accession>
<feature type="domain" description="DinB-like" evidence="1">
    <location>
        <begin position="11"/>
        <end position="144"/>
    </location>
</feature>
<dbReference type="OrthoDB" id="4295522at2"/>
<proteinExistence type="predicted"/>
<dbReference type="AlphaFoldDB" id="A0A0A2MAC0"/>
<dbReference type="Proteomes" id="UP000030121">
    <property type="component" value="Unassembled WGS sequence"/>
</dbReference>
<organism evidence="2 3">
    <name type="scientific">Flavobacterium suncheonense GH29-5 = DSM 17707</name>
    <dbReference type="NCBI Taxonomy" id="1121899"/>
    <lineage>
        <taxon>Bacteria</taxon>
        <taxon>Pseudomonadati</taxon>
        <taxon>Bacteroidota</taxon>
        <taxon>Flavobacteriia</taxon>
        <taxon>Flavobacteriales</taxon>
        <taxon>Flavobacteriaceae</taxon>
        <taxon>Flavobacterium</taxon>
    </lineage>
</organism>
<keyword evidence="3" id="KW-1185">Reference proteome</keyword>
<dbReference type="SUPFAM" id="SSF109854">
    <property type="entry name" value="DinB/YfiT-like putative metalloenzymes"/>
    <property type="match status" value="1"/>
</dbReference>
<evidence type="ECO:0000259" key="1">
    <source>
        <dbReference type="Pfam" id="PF12867"/>
    </source>
</evidence>
<evidence type="ECO:0000313" key="3">
    <source>
        <dbReference type="Proteomes" id="UP000030121"/>
    </source>
</evidence>
<dbReference type="EMBL" id="JRLW01000010">
    <property type="protein sequence ID" value="KGO89184.1"/>
    <property type="molecule type" value="Genomic_DNA"/>
</dbReference>
<dbReference type="Pfam" id="PF12867">
    <property type="entry name" value="DinB_2"/>
    <property type="match status" value="1"/>
</dbReference>
<dbReference type="InterPro" id="IPR034660">
    <property type="entry name" value="DinB/YfiT-like"/>
</dbReference>
<evidence type="ECO:0000313" key="2">
    <source>
        <dbReference type="EMBL" id="KGO89184.1"/>
    </source>
</evidence>
<dbReference type="STRING" id="1121899.GCA_000430025_02016"/>
<name>A0A0A2MAC0_9FLAO</name>
<reference evidence="2 3" key="1">
    <citation type="submission" date="2013-09" db="EMBL/GenBank/DDBJ databases">
        <authorList>
            <person name="Zeng Z."/>
            <person name="Chen C."/>
        </authorList>
    </citation>
    <scope>NUCLEOTIDE SEQUENCE [LARGE SCALE GENOMIC DNA]</scope>
    <source>
        <strain evidence="2 3">GH29-5</strain>
    </source>
</reference>
<dbReference type="InterPro" id="IPR024775">
    <property type="entry name" value="DinB-like"/>
</dbReference>
<protein>
    <recommendedName>
        <fullName evidence="1">DinB-like domain-containing protein</fullName>
    </recommendedName>
</protein>
<gene>
    <name evidence="2" type="ORF">Q764_08920</name>
</gene>
<dbReference type="Gene3D" id="1.20.120.450">
    <property type="entry name" value="dinb family like domain"/>
    <property type="match status" value="1"/>
</dbReference>
<dbReference type="eggNOG" id="COG2318">
    <property type="taxonomic scope" value="Bacteria"/>
</dbReference>